<proteinExistence type="predicted"/>
<sequence>MTGRGLHHVTAIATNASCNLDFYTGVLGLRLVKWTVTHEDPGTYHLIYGDEEGSPGSRLSFFFWVSAVASRRPSSSEHVSFAVAPEAIGWWESRLAACKVPCRQTRTSDGRPKLMLEDPDRTPLALVGTEFSPRTTIWSPPDIPEAFAVRALHSVTLSLRGTELMARILTQVLGFAEVASAGEHLIFSAHGGPGGRLCLHRRRERSRPRLGAGVIHHVAFRARDEADLAAMAGKLQETFGIAASPVKDRHYFRSIYFRGPDGILIEIATDDPGFLIDETRETLGTRLIFPPSLQDRQDELLRILPPLDRVFAR</sequence>
<dbReference type="Gene3D" id="3.10.180.10">
    <property type="entry name" value="2,3-Dihydroxybiphenyl 1,2-Dioxygenase, domain 1"/>
    <property type="match status" value="2"/>
</dbReference>
<dbReference type="SUPFAM" id="SSF54593">
    <property type="entry name" value="Glyoxalase/Bleomycin resistance protein/Dihydroxybiphenyl dioxygenase"/>
    <property type="match status" value="1"/>
</dbReference>
<dbReference type="InterPro" id="IPR052537">
    <property type="entry name" value="Extradiol_RC_dioxygenase"/>
</dbReference>
<comment type="caution">
    <text evidence="2">The sequence shown here is derived from an EMBL/GenBank/DDBJ whole genome shotgun (WGS) entry which is preliminary data.</text>
</comment>
<reference evidence="3" key="1">
    <citation type="journal article" date="2019" name="Int. J. Syst. Evol. Microbiol.">
        <title>The Global Catalogue of Microorganisms (GCM) 10K type strain sequencing project: providing services to taxonomists for standard genome sequencing and annotation.</title>
        <authorList>
            <consortium name="The Broad Institute Genomics Platform"/>
            <consortium name="The Broad Institute Genome Sequencing Center for Infectious Disease"/>
            <person name="Wu L."/>
            <person name="Ma J."/>
        </authorList>
    </citation>
    <scope>NUCLEOTIDE SEQUENCE [LARGE SCALE GENOMIC DNA]</scope>
    <source>
        <strain evidence="3">CGMCC 1.16326</strain>
    </source>
</reference>
<dbReference type="PANTHER" id="PTHR36110:SF2">
    <property type="entry name" value="RING-CLEAVING DIOXYGENASE MHQE-RELATED"/>
    <property type="match status" value="1"/>
</dbReference>
<organism evidence="2 3">
    <name type="scientific">Bosea vestrisii</name>
    <dbReference type="NCBI Taxonomy" id="151416"/>
    <lineage>
        <taxon>Bacteria</taxon>
        <taxon>Pseudomonadati</taxon>
        <taxon>Pseudomonadota</taxon>
        <taxon>Alphaproteobacteria</taxon>
        <taxon>Hyphomicrobiales</taxon>
        <taxon>Boseaceae</taxon>
        <taxon>Bosea</taxon>
    </lineage>
</organism>
<gene>
    <name evidence="2" type="ORF">ACFPPC_04325</name>
</gene>
<dbReference type="InterPro" id="IPR037523">
    <property type="entry name" value="VOC_core"/>
</dbReference>
<dbReference type="InterPro" id="IPR004360">
    <property type="entry name" value="Glyas_Fos-R_dOase_dom"/>
</dbReference>
<evidence type="ECO:0000313" key="2">
    <source>
        <dbReference type="EMBL" id="MFC5391863.1"/>
    </source>
</evidence>
<evidence type="ECO:0000313" key="3">
    <source>
        <dbReference type="Proteomes" id="UP001596104"/>
    </source>
</evidence>
<dbReference type="EMBL" id="JBHSLV010000008">
    <property type="protein sequence ID" value="MFC5391863.1"/>
    <property type="molecule type" value="Genomic_DNA"/>
</dbReference>
<protein>
    <submittedName>
        <fullName evidence="2">VOC family protein</fullName>
    </submittedName>
</protein>
<dbReference type="Proteomes" id="UP001596104">
    <property type="component" value="Unassembled WGS sequence"/>
</dbReference>
<dbReference type="RefSeq" id="WP_377006628.1">
    <property type="nucleotide sequence ID" value="NZ_JBHSLV010000008.1"/>
</dbReference>
<accession>A0ABW0H436</accession>
<evidence type="ECO:0000259" key="1">
    <source>
        <dbReference type="PROSITE" id="PS51819"/>
    </source>
</evidence>
<name>A0ABW0H436_9HYPH</name>
<dbReference type="PANTHER" id="PTHR36110">
    <property type="entry name" value="RING-CLEAVING DIOXYGENASE MHQE-RELATED"/>
    <property type="match status" value="1"/>
</dbReference>
<feature type="domain" description="VOC" evidence="1">
    <location>
        <begin position="5"/>
        <end position="129"/>
    </location>
</feature>
<feature type="domain" description="VOC" evidence="1">
    <location>
        <begin position="151"/>
        <end position="270"/>
    </location>
</feature>
<dbReference type="PROSITE" id="PS51819">
    <property type="entry name" value="VOC"/>
    <property type="match status" value="2"/>
</dbReference>
<keyword evidence="3" id="KW-1185">Reference proteome</keyword>
<dbReference type="InterPro" id="IPR029068">
    <property type="entry name" value="Glyas_Bleomycin-R_OHBP_Dase"/>
</dbReference>
<dbReference type="Pfam" id="PF00903">
    <property type="entry name" value="Glyoxalase"/>
    <property type="match status" value="2"/>
</dbReference>